<comment type="caution">
    <text evidence="2">The sequence shown here is derived from an EMBL/GenBank/DDBJ whole genome shotgun (WGS) entry which is preliminary data.</text>
</comment>
<accession>A0ABD7IK95</accession>
<dbReference type="Pfam" id="PF14897">
    <property type="entry name" value="EpsG"/>
    <property type="match status" value="1"/>
</dbReference>
<evidence type="ECO:0000256" key="1">
    <source>
        <dbReference type="SAM" id="Phobius"/>
    </source>
</evidence>
<dbReference type="EMBL" id="RDCJ01000121">
    <property type="protein sequence ID" value="RMW41812.1"/>
    <property type="molecule type" value="Genomic_DNA"/>
</dbReference>
<dbReference type="Proteomes" id="UP000276249">
    <property type="component" value="Unassembled WGS sequence"/>
</dbReference>
<feature type="transmembrane region" description="Helical" evidence="1">
    <location>
        <begin position="251"/>
        <end position="272"/>
    </location>
</feature>
<evidence type="ECO:0000313" key="2">
    <source>
        <dbReference type="EMBL" id="RMW41812.1"/>
    </source>
</evidence>
<protein>
    <submittedName>
        <fullName evidence="2">EpsG family protein</fullName>
    </submittedName>
</protein>
<sequence>MLIYLLMFIAAEIFAFSAEHKKYHSALANLSGDVDLPASQRQGSMLLWLSAVPFLLIAALRYRVGTDYTTYVEIQIPQLLRGVDYRLKYEYLYQALIKFGMAVGGYQVVFFLTHLVLLFFVWKSFKNLSTDYFISIFIFMFGCYFNLSLNIMRQFIAMAVFLFAIKYIVQKQPIRYVGTMIVGFLFHKTAAIFLPLYLLGKIKVKERVSLILVLVIGIFSSQIRQLLVWITNMTGIYASYFDSRYDVSDQQWNLILFNLAILIVYSYMHRFLIGKTPEYVYDRTIITPENEEIFNNVLYNLQVVAALAAVLSSVIPNSTRIIFMFSIGQILYIPYLLQRVKDVKTRNWISFGLMLMYIVIFARLIWMNNLGATLPYHFI</sequence>
<dbReference type="InterPro" id="IPR049458">
    <property type="entry name" value="EpsG-like"/>
</dbReference>
<proteinExistence type="predicted"/>
<feature type="transmembrane region" description="Helical" evidence="1">
    <location>
        <begin position="128"/>
        <end position="147"/>
    </location>
</feature>
<feature type="transmembrane region" description="Helical" evidence="1">
    <location>
        <begin position="96"/>
        <end position="122"/>
    </location>
</feature>
<feature type="transmembrane region" description="Helical" evidence="1">
    <location>
        <begin position="321"/>
        <end position="337"/>
    </location>
</feature>
<keyword evidence="1" id="KW-0812">Transmembrane</keyword>
<feature type="transmembrane region" description="Helical" evidence="1">
    <location>
        <begin position="176"/>
        <end position="198"/>
    </location>
</feature>
<organism evidence="2 3">
    <name type="scientific">Lactiplantibacillus pentosus</name>
    <name type="common">Lactobacillus pentosus</name>
    <dbReference type="NCBI Taxonomy" id="1589"/>
    <lineage>
        <taxon>Bacteria</taxon>
        <taxon>Bacillati</taxon>
        <taxon>Bacillota</taxon>
        <taxon>Bacilli</taxon>
        <taxon>Lactobacillales</taxon>
        <taxon>Lactobacillaceae</taxon>
        <taxon>Lactiplantibacillus</taxon>
    </lineage>
</organism>
<dbReference type="RefSeq" id="WP_122217996.1">
    <property type="nucleotide sequence ID" value="NZ_RDCJ01000121.1"/>
</dbReference>
<evidence type="ECO:0000313" key="3">
    <source>
        <dbReference type="Proteomes" id="UP000276249"/>
    </source>
</evidence>
<reference evidence="2 3" key="1">
    <citation type="submission" date="2018-10" db="EMBL/GenBank/DDBJ databases">
        <title>Genome sequences of five Lactobacillus pentosus strains isolated from brines of traditionally fermented spanish-style green table olives and differences between them.</title>
        <authorList>
            <person name="Jimenez Diaz R."/>
        </authorList>
    </citation>
    <scope>NUCLEOTIDE SEQUENCE [LARGE SCALE GENOMIC DNA]</scope>
    <source>
        <strain evidence="2 3">IG10</strain>
    </source>
</reference>
<feature type="transmembrane region" description="Helical" evidence="1">
    <location>
        <begin position="293"/>
        <end position="315"/>
    </location>
</feature>
<keyword evidence="1" id="KW-0472">Membrane</keyword>
<gene>
    <name evidence="2" type="ORF">D6U18_17610</name>
</gene>
<feature type="transmembrane region" description="Helical" evidence="1">
    <location>
        <begin position="349"/>
        <end position="366"/>
    </location>
</feature>
<dbReference type="AlphaFoldDB" id="A0ABD7IK95"/>
<keyword evidence="1" id="KW-1133">Transmembrane helix</keyword>
<name>A0ABD7IK95_LACPE</name>
<feature type="transmembrane region" description="Helical" evidence="1">
    <location>
        <begin position="210"/>
        <end position="231"/>
    </location>
</feature>